<evidence type="ECO:0000313" key="3">
    <source>
        <dbReference type="Proteomes" id="UP000283530"/>
    </source>
</evidence>
<protein>
    <submittedName>
        <fullName evidence="2">DUF761 domain-containing protein</fullName>
    </submittedName>
</protein>
<dbReference type="Proteomes" id="UP000283530">
    <property type="component" value="Unassembled WGS sequence"/>
</dbReference>
<comment type="caution">
    <text evidence="2">The sequence shown here is derived from an EMBL/GenBank/DDBJ whole genome shotgun (WGS) entry which is preliminary data.</text>
</comment>
<evidence type="ECO:0000313" key="2">
    <source>
        <dbReference type="EMBL" id="RWR82608.1"/>
    </source>
</evidence>
<organism evidence="2 3">
    <name type="scientific">Cinnamomum micranthum f. kanehirae</name>
    <dbReference type="NCBI Taxonomy" id="337451"/>
    <lineage>
        <taxon>Eukaryota</taxon>
        <taxon>Viridiplantae</taxon>
        <taxon>Streptophyta</taxon>
        <taxon>Embryophyta</taxon>
        <taxon>Tracheophyta</taxon>
        <taxon>Spermatophyta</taxon>
        <taxon>Magnoliopsida</taxon>
        <taxon>Magnoliidae</taxon>
        <taxon>Laurales</taxon>
        <taxon>Lauraceae</taxon>
        <taxon>Cinnamomum</taxon>
    </lineage>
</organism>
<dbReference type="OrthoDB" id="1682876at2759"/>
<reference evidence="2 3" key="1">
    <citation type="journal article" date="2019" name="Nat. Plants">
        <title>Stout camphor tree genome fills gaps in understanding of flowering plant genome evolution.</title>
        <authorList>
            <person name="Chaw S.M."/>
            <person name="Liu Y.C."/>
            <person name="Wu Y.W."/>
            <person name="Wang H.Y."/>
            <person name="Lin C.I."/>
            <person name="Wu C.S."/>
            <person name="Ke H.M."/>
            <person name="Chang L.Y."/>
            <person name="Hsu C.Y."/>
            <person name="Yang H.T."/>
            <person name="Sudianto E."/>
            <person name="Hsu M.H."/>
            <person name="Wu K.P."/>
            <person name="Wang L.N."/>
            <person name="Leebens-Mack J.H."/>
            <person name="Tsai I.J."/>
        </authorList>
    </citation>
    <scope>NUCLEOTIDE SEQUENCE [LARGE SCALE GENOMIC DNA]</scope>
    <source>
        <strain evidence="3">cv. Chaw 1501</strain>
        <tissue evidence="2">Young leaves</tissue>
    </source>
</reference>
<keyword evidence="3" id="KW-1185">Reference proteome</keyword>
<name>A0A3S3QB01_9MAGN</name>
<dbReference type="Pfam" id="PF05553">
    <property type="entry name" value="DUF761"/>
    <property type="match status" value="1"/>
</dbReference>
<evidence type="ECO:0000256" key="1">
    <source>
        <dbReference type="SAM" id="MobiDB-lite"/>
    </source>
</evidence>
<accession>A0A3S3QB01</accession>
<dbReference type="EMBL" id="QPKB01000004">
    <property type="protein sequence ID" value="RWR82608.1"/>
    <property type="molecule type" value="Genomic_DNA"/>
</dbReference>
<proteinExistence type="predicted"/>
<sequence>MVLGNWLLLRRLRKTIQKVKFLLIFNIQKWRHVAPLMGSPSRRQLSFSDTAGLLDCTGDTTVDDKEKGQSPVPIRRTASDTGDIDRRADIFIANFYRHIQMERQVSLQLRYANGDDRLERTPSY</sequence>
<dbReference type="AlphaFoldDB" id="A0A3S3QB01"/>
<dbReference type="InterPro" id="IPR008480">
    <property type="entry name" value="DUF761_pln"/>
</dbReference>
<gene>
    <name evidence="2" type="ORF">CKAN_01133500</name>
</gene>
<feature type="region of interest" description="Disordered" evidence="1">
    <location>
        <begin position="58"/>
        <end position="79"/>
    </location>
</feature>